<evidence type="ECO:0000259" key="7">
    <source>
        <dbReference type="Pfam" id="PF00557"/>
    </source>
</evidence>
<feature type="domain" description="Peptidase M24 C-terminal" evidence="9">
    <location>
        <begin position="679"/>
        <end position="739"/>
    </location>
</feature>
<evidence type="ECO:0000256" key="6">
    <source>
        <dbReference type="SAM" id="SignalP"/>
    </source>
</evidence>
<dbReference type="InterPro" id="IPR036005">
    <property type="entry name" value="Creatinase/aminopeptidase-like"/>
</dbReference>
<feature type="domain" description="Peptidase M24" evidence="7">
    <location>
        <begin position="436"/>
        <end position="667"/>
    </location>
</feature>
<evidence type="ECO:0000256" key="3">
    <source>
        <dbReference type="ARBA" id="ARBA00022723"/>
    </source>
</evidence>
<dbReference type="Gene3D" id="3.90.230.10">
    <property type="entry name" value="Creatinase/methionine aminopeptidase superfamily"/>
    <property type="match status" value="1"/>
</dbReference>
<feature type="chain" id="PRO_5037861299" evidence="6">
    <location>
        <begin position="22"/>
        <end position="773"/>
    </location>
</feature>
<dbReference type="InterPro" id="IPR000994">
    <property type="entry name" value="Pept_M24"/>
</dbReference>
<sequence length="773" mass="89352">MNSPWWLHLFILAALTVAVRGTAGPSAPDQVVRRHRRATEDVRDCRDQTETLPPTTIDTTERLRDLRKRMRHIRYDLDGYIITYSDRHQSDFVADHDKRLEFITGFQGSGGLAVVTTERDGDDGKAVLWTDGRYWIQAEREVDCNWELMRLGDPRDETPAQWVIDNINPIDQQSQIARIGYDPQLMSIRDFYTFNYTFRDYDLKRIKMIPLDDIRIVNNNPQIPDPDLINDDNEDDEKNDFMIDYIWADSQQVDYGLRPLEPYDTQLYAGEAWEDKIYRKDGKKNLRDMMKDQKIDAVVITKLDEIAWLFNLRGNDIQFNPLFMSYAIVTEEQINLYLYDATRRLTSLIRGHLKIGPDYGCPETGTQLPLCVKVHDYKNFKTGVQNTNSRGSIKKIWMGNDTSIGWLDEIDEEKRVVSPSIIQYLKAIKNDKEIEGMLSANLRDSAAVCELAAWIEERLRSETNPGTGQIDKLSEKSVAERSIELRKQKVGFEMPSFYPIVGFGYNGAVPRYNVSDKSNEAITNQYPLVVDSGGQYLDGTTQIARTFHFGTPTQFQKDAYTRILMGHMNLAMTIIRSDVFGRDLDAIARTRLWEIGLDYEHETGSGVGHYLSIHEGPTRFRHGYIAEDQEFFPGMFVANGPGYYHVDDDDLRDQWGLRIQNIMQVKEIRLENRFEDYTFMNFEMVTLVPFEPRMIYYSKLNPRQIDWLNSYNLRVRTLVEPLLTTQAAKKWLETKTRKITYDYTVTGGATSITTVTSAILIASSVIVSHLLRQ</sequence>
<dbReference type="EnsemblMetazoa" id="XM_038192217.1">
    <property type="protein sequence ID" value="XP_038048145.1"/>
    <property type="gene ID" value="LOC119722172"/>
</dbReference>
<keyword evidence="5" id="KW-0464">Manganese</keyword>
<evidence type="ECO:0000259" key="9">
    <source>
        <dbReference type="Pfam" id="PF16188"/>
    </source>
</evidence>
<dbReference type="PANTHER" id="PTHR43763">
    <property type="entry name" value="XAA-PRO AMINOPEPTIDASE 1"/>
    <property type="match status" value="1"/>
</dbReference>
<keyword evidence="3" id="KW-0479">Metal-binding</keyword>
<dbReference type="InterPro" id="IPR032416">
    <property type="entry name" value="Peptidase_M24_C"/>
</dbReference>
<dbReference type="Gene3D" id="3.40.350.10">
    <property type="entry name" value="Creatinase/prolidase N-terminal domain"/>
    <property type="match status" value="2"/>
</dbReference>
<dbReference type="RefSeq" id="XP_038048145.1">
    <property type="nucleotide sequence ID" value="XM_038192217.1"/>
</dbReference>
<dbReference type="InterPro" id="IPR029149">
    <property type="entry name" value="Creatin/AminoP/Spt16_N"/>
</dbReference>
<dbReference type="GO" id="GO:0005737">
    <property type="term" value="C:cytoplasm"/>
    <property type="evidence" value="ECO:0007669"/>
    <property type="project" value="UniProtKB-ARBA"/>
</dbReference>
<keyword evidence="4" id="KW-0378">Hydrolase</keyword>
<dbReference type="PANTHER" id="PTHR43763:SF18">
    <property type="entry name" value="XAA-PRO AMINOPEPTIDASE 1"/>
    <property type="match status" value="1"/>
</dbReference>
<dbReference type="SUPFAM" id="SSF55920">
    <property type="entry name" value="Creatinase/aminopeptidase"/>
    <property type="match status" value="1"/>
</dbReference>
<dbReference type="GeneID" id="119722172"/>
<dbReference type="InterPro" id="IPR050422">
    <property type="entry name" value="X-Pro_aminopeptidase_P"/>
</dbReference>
<comment type="similarity">
    <text evidence="2">Belongs to the peptidase M24B family.</text>
</comment>
<evidence type="ECO:0000256" key="5">
    <source>
        <dbReference type="ARBA" id="ARBA00023211"/>
    </source>
</evidence>
<dbReference type="GO" id="GO:0004177">
    <property type="term" value="F:aminopeptidase activity"/>
    <property type="evidence" value="ECO:0007669"/>
    <property type="project" value="UniProtKB-ARBA"/>
</dbReference>
<dbReference type="Pfam" id="PF00557">
    <property type="entry name" value="Peptidase_M24"/>
    <property type="match status" value="1"/>
</dbReference>
<reference evidence="10" key="1">
    <citation type="submission" date="2022-11" db="UniProtKB">
        <authorList>
            <consortium name="EnsemblMetazoa"/>
        </authorList>
    </citation>
    <scope>IDENTIFICATION</scope>
</reference>
<organism evidence="10 11">
    <name type="scientific">Patiria miniata</name>
    <name type="common">Bat star</name>
    <name type="synonym">Asterina miniata</name>
    <dbReference type="NCBI Taxonomy" id="46514"/>
    <lineage>
        <taxon>Eukaryota</taxon>
        <taxon>Metazoa</taxon>
        <taxon>Echinodermata</taxon>
        <taxon>Eleutherozoa</taxon>
        <taxon>Asterozoa</taxon>
        <taxon>Asteroidea</taxon>
        <taxon>Valvatacea</taxon>
        <taxon>Valvatida</taxon>
        <taxon>Asterinidae</taxon>
        <taxon>Patiria</taxon>
    </lineage>
</organism>
<accession>A0A913ZB76</accession>
<dbReference type="OMA" id="IRTYVQI"/>
<feature type="domain" description="Creatinase N-terminal" evidence="8">
    <location>
        <begin position="62"/>
        <end position="198"/>
    </location>
</feature>
<protein>
    <submittedName>
        <fullName evidence="10">Uncharacterized protein</fullName>
    </submittedName>
</protein>
<evidence type="ECO:0000313" key="11">
    <source>
        <dbReference type="Proteomes" id="UP000887568"/>
    </source>
</evidence>
<dbReference type="GO" id="GO:0046872">
    <property type="term" value="F:metal ion binding"/>
    <property type="evidence" value="ECO:0007669"/>
    <property type="project" value="UniProtKB-KW"/>
</dbReference>
<dbReference type="AlphaFoldDB" id="A0A913ZB76"/>
<dbReference type="FunFam" id="3.90.230.10:FF:000007">
    <property type="entry name" value="Xaa-Pro aminopeptidase P"/>
    <property type="match status" value="1"/>
</dbReference>
<dbReference type="Pfam" id="PF16189">
    <property type="entry name" value="Creatinase_N_2"/>
    <property type="match status" value="1"/>
</dbReference>
<name>A0A913ZB76_PATMI</name>
<proteinExistence type="inferred from homology"/>
<dbReference type="Pfam" id="PF01321">
    <property type="entry name" value="Creatinase_N"/>
    <property type="match status" value="1"/>
</dbReference>
<comment type="cofactor">
    <cofactor evidence="1">
        <name>Mn(2+)</name>
        <dbReference type="ChEBI" id="CHEBI:29035"/>
    </cofactor>
</comment>
<evidence type="ECO:0000256" key="2">
    <source>
        <dbReference type="ARBA" id="ARBA00008766"/>
    </source>
</evidence>
<dbReference type="SUPFAM" id="SSF53092">
    <property type="entry name" value="Creatinase/prolidase N-terminal domain"/>
    <property type="match status" value="1"/>
</dbReference>
<evidence type="ECO:0000256" key="1">
    <source>
        <dbReference type="ARBA" id="ARBA00001936"/>
    </source>
</evidence>
<dbReference type="OrthoDB" id="9995434at2759"/>
<evidence type="ECO:0000259" key="8">
    <source>
        <dbReference type="Pfam" id="PF01321"/>
    </source>
</evidence>
<dbReference type="InterPro" id="IPR000587">
    <property type="entry name" value="Creatinase_N"/>
</dbReference>
<dbReference type="Proteomes" id="UP000887568">
    <property type="component" value="Unplaced"/>
</dbReference>
<keyword evidence="6" id="KW-0732">Signal</keyword>
<evidence type="ECO:0000256" key="4">
    <source>
        <dbReference type="ARBA" id="ARBA00022801"/>
    </source>
</evidence>
<dbReference type="Pfam" id="PF16188">
    <property type="entry name" value="Peptidase_M24_C"/>
    <property type="match status" value="1"/>
</dbReference>
<evidence type="ECO:0000313" key="10">
    <source>
        <dbReference type="EnsemblMetazoa" id="XP_038048145.1"/>
    </source>
</evidence>
<feature type="signal peptide" evidence="6">
    <location>
        <begin position="1"/>
        <end position="21"/>
    </location>
</feature>
<keyword evidence="11" id="KW-1185">Reference proteome</keyword>